<dbReference type="Pfam" id="PF03171">
    <property type="entry name" value="2OG-FeII_Oxy"/>
    <property type="match status" value="1"/>
</dbReference>
<dbReference type="GO" id="GO:0016491">
    <property type="term" value="F:oxidoreductase activity"/>
    <property type="evidence" value="ECO:0007669"/>
    <property type="project" value="UniProtKB-KW"/>
</dbReference>
<dbReference type="FunFam" id="2.60.120.330:FF:000045">
    <property type="entry name" value="Oxidoreductase, 2OG-Fe(II) oxygenase family, putative"/>
    <property type="match status" value="1"/>
</dbReference>
<keyword evidence="2" id="KW-0560">Oxidoreductase</keyword>
<dbReference type="InterPro" id="IPR005123">
    <property type="entry name" value="Oxoglu/Fe-dep_dioxygenase_dom"/>
</dbReference>
<dbReference type="PROSITE" id="PS51471">
    <property type="entry name" value="FE2OG_OXY"/>
    <property type="match status" value="1"/>
</dbReference>
<evidence type="ECO:0000256" key="2">
    <source>
        <dbReference type="RuleBase" id="RU003682"/>
    </source>
</evidence>
<comment type="similarity">
    <text evidence="1 2">Belongs to the iron/ascorbate-dependent oxidoreductase family.</text>
</comment>
<dbReference type="InterPro" id="IPR027443">
    <property type="entry name" value="IPNS-like_sf"/>
</dbReference>
<dbReference type="EMBL" id="ML996701">
    <property type="protein sequence ID" value="KAF2398036.1"/>
    <property type="molecule type" value="Genomic_DNA"/>
</dbReference>
<evidence type="ECO:0000313" key="5">
    <source>
        <dbReference type="Proteomes" id="UP000799640"/>
    </source>
</evidence>
<reference evidence="4" key="1">
    <citation type="journal article" date="2020" name="Stud. Mycol.">
        <title>101 Dothideomycetes genomes: a test case for predicting lifestyles and emergence of pathogens.</title>
        <authorList>
            <person name="Haridas S."/>
            <person name="Albert R."/>
            <person name="Binder M."/>
            <person name="Bloem J."/>
            <person name="Labutti K."/>
            <person name="Salamov A."/>
            <person name="Andreopoulos B."/>
            <person name="Baker S."/>
            <person name="Barry K."/>
            <person name="Bills G."/>
            <person name="Bluhm B."/>
            <person name="Cannon C."/>
            <person name="Castanera R."/>
            <person name="Culley D."/>
            <person name="Daum C."/>
            <person name="Ezra D."/>
            <person name="Gonzalez J."/>
            <person name="Henrissat B."/>
            <person name="Kuo A."/>
            <person name="Liang C."/>
            <person name="Lipzen A."/>
            <person name="Lutzoni F."/>
            <person name="Magnuson J."/>
            <person name="Mondo S."/>
            <person name="Nolan M."/>
            <person name="Ohm R."/>
            <person name="Pangilinan J."/>
            <person name="Park H.-J."/>
            <person name="Ramirez L."/>
            <person name="Alfaro M."/>
            <person name="Sun H."/>
            <person name="Tritt A."/>
            <person name="Yoshinaga Y."/>
            <person name="Zwiers L.-H."/>
            <person name="Turgeon B."/>
            <person name="Goodwin S."/>
            <person name="Spatafora J."/>
            <person name="Crous P."/>
            <person name="Grigoriev I."/>
        </authorList>
    </citation>
    <scope>NUCLEOTIDE SEQUENCE</scope>
    <source>
        <strain evidence="4">CBS 262.69</strain>
    </source>
</reference>
<dbReference type="Pfam" id="PF14226">
    <property type="entry name" value="DIOX_N"/>
    <property type="match status" value="1"/>
</dbReference>
<gene>
    <name evidence="4" type="ORF">EJ06DRAFT_480671</name>
</gene>
<organism evidence="4 5">
    <name type="scientific">Trichodelitschia bisporula</name>
    <dbReference type="NCBI Taxonomy" id="703511"/>
    <lineage>
        <taxon>Eukaryota</taxon>
        <taxon>Fungi</taxon>
        <taxon>Dikarya</taxon>
        <taxon>Ascomycota</taxon>
        <taxon>Pezizomycotina</taxon>
        <taxon>Dothideomycetes</taxon>
        <taxon>Dothideomycetes incertae sedis</taxon>
        <taxon>Phaeotrichales</taxon>
        <taxon>Phaeotrichaceae</taxon>
        <taxon>Trichodelitschia</taxon>
    </lineage>
</organism>
<keyword evidence="2" id="KW-0408">Iron</keyword>
<dbReference type="Gene3D" id="2.60.120.330">
    <property type="entry name" value="B-lactam Antibiotic, Isopenicillin N Synthase, Chain"/>
    <property type="match status" value="1"/>
</dbReference>
<evidence type="ECO:0000259" key="3">
    <source>
        <dbReference type="PROSITE" id="PS51471"/>
    </source>
</evidence>
<dbReference type="GO" id="GO:0046872">
    <property type="term" value="F:metal ion binding"/>
    <property type="evidence" value="ECO:0007669"/>
    <property type="project" value="UniProtKB-KW"/>
</dbReference>
<dbReference type="SUPFAM" id="SSF51197">
    <property type="entry name" value="Clavaminate synthase-like"/>
    <property type="match status" value="1"/>
</dbReference>
<dbReference type="AlphaFoldDB" id="A0A6G1HQ91"/>
<sequence>MAVDDSSNIPPFPAHVPTAPLLRISLSKLLAADPTEVDRLWTASCNLGFFYLDLSTPPSVAINGGALLSDASALFSLASSLFALPTLEKAKYDMAAEGSYFGYKGYGAGIIDAAGTPDRNEFYNVSKDDILGLSLPLRAPDLLTPHRPLFTSFIHAAHSLTLLVLDILNMKLQLPPGTLTTLHALDKPSGDQVRMIKAPPQPPQDQRTVLGAHTDFGSVTVLFNRVGGLQVQLPEGVKAEGEETEDGWAYVRPLPEHAVINLGDALVKFSAGVLRSNIHRVVSPPGEQAGVTRYSVVYFSRPGDEVVLRPLKESPVVRGRVGDGEEEEEVSSKEWVLRRALGRRGVGRWEDSKGTEGERVKA</sequence>
<dbReference type="InterPro" id="IPR044861">
    <property type="entry name" value="IPNS-like_FE2OG_OXY"/>
</dbReference>
<keyword evidence="5" id="KW-1185">Reference proteome</keyword>
<evidence type="ECO:0000313" key="4">
    <source>
        <dbReference type="EMBL" id="KAF2398036.1"/>
    </source>
</evidence>
<dbReference type="GO" id="GO:0044283">
    <property type="term" value="P:small molecule biosynthetic process"/>
    <property type="evidence" value="ECO:0007669"/>
    <property type="project" value="UniProtKB-ARBA"/>
</dbReference>
<feature type="domain" description="Fe2OG dioxygenase" evidence="3">
    <location>
        <begin position="189"/>
        <end position="302"/>
    </location>
</feature>
<dbReference type="InterPro" id="IPR026992">
    <property type="entry name" value="DIOX_N"/>
</dbReference>
<proteinExistence type="inferred from homology"/>
<name>A0A6G1HQ91_9PEZI</name>
<accession>A0A6G1HQ91</accession>
<dbReference type="Proteomes" id="UP000799640">
    <property type="component" value="Unassembled WGS sequence"/>
</dbReference>
<protein>
    <submittedName>
        <fullName evidence="4">Clavaminate synthase-like protein</fullName>
    </submittedName>
</protein>
<dbReference type="OrthoDB" id="288590at2759"/>
<dbReference type="InterPro" id="IPR050231">
    <property type="entry name" value="Iron_ascorbate_oxido_reductase"/>
</dbReference>
<evidence type="ECO:0000256" key="1">
    <source>
        <dbReference type="ARBA" id="ARBA00008056"/>
    </source>
</evidence>
<dbReference type="PANTHER" id="PTHR47990">
    <property type="entry name" value="2-OXOGLUTARATE (2OG) AND FE(II)-DEPENDENT OXYGENASE SUPERFAMILY PROTEIN-RELATED"/>
    <property type="match status" value="1"/>
</dbReference>
<keyword evidence="2" id="KW-0479">Metal-binding</keyword>